<sequence length="55" mass="6199">MYAIYSTTLYKICKCIKLLNKRAQGSIEEISFLCSWLGMAKGKGGPYPIIQLLEL</sequence>
<organism evidence="1">
    <name type="scientific">Siphoviridae sp. ctNZc11</name>
    <dbReference type="NCBI Taxonomy" id="2827858"/>
    <lineage>
        <taxon>Viruses</taxon>
        <taxon>Duplodnaviria</taxon>
        <taxon>Heunggongvirae</taxon>
        <taxon>Uroviricota</taxon>
        <taxon>Caudoviricetes</taxon>
    </lineage>
</organism>
<proteinExistence type="predicted"/>
<protein>
    <submittedName>
        <fullName evidence="1">Uncharacterized protein</fullName>
    </submittedName>
</protein>
<name>A0A8S5TCW4_9CAUD</name>
<accession>A0A8S5TCW4</accession>
<reference evidence="1" key="1">
    <citation type="journal article" date="2021" name="Proc. Natl. Acad. Sci. U.S.A.">
        <title>A Catalog of Tens of Thousands of Viruses from Human Metagenomes Reveals Hidden Associations with Chronic Diseases.</title>
        <authorList>
            <person name="Tisza M.J."/>
            <person name="Buck C.B."/>
        </authorList>
    </citation>
    <scope>NUCLEOTIDE SEQUENCE</scope>
    <source>
        <strain evidence="1">CtNZc11</strain>
    </source>
</reference>
<dbReference type="EMBL" id="BK032797">
    <property type="protein sequence ID" value="DAF60823.1"/>
    <property type="molecule type" value="Genomic_DNA"/>
</dbReference>
<evidence type="ECO:0000313" key="1">
    <source>
        <dbReference type="EMBL" id="DAF60823.1"/>
    </source>
</evidence>